<feature type="transmembrane region" description="Helical" evidence="1">
    <location>
        <begin position="97"/>
        <end position="116"/>
    </location>
</feature>
<keyword evidence="3" id="KW-1185">Reference proteome</keyword>
<dbReference type="AlphaFoldDB" id="A0A2P5KEU9"/>
<dbReference type="Proteomes" id="UP000243096">
    <property type="component" value="Unassembled WGS sequence"/>
</dbReference>
<dbReference type="EMBL" id="PRDW01000001">
    <property type="protein sequence ID" value="PPB85225.1"/>
    <property type="molecule type" value="Genomic_DNA"/>
</dbReference>
<keyword evidence="1" id="KW-0812">Transmembrane</keyword>
<evidence type="ECO:0000256" key="1">
    <source>
        <dbReference type="SAM" id="Phobius"/>
    </source>
</evidence>
<keyword evidence="1" id="KW-1133">Transmembrane helix</keyword>
<comment type="caution">
    <text evidence="2">The sequence shown here is derived from an EMBL/GenBank/DDBJ whole genome shotgun (WGS) entry which is preliminary data.</text>
</comment>
<organism evidence="2 3">
    <name type="scientific">Mycetohabitans endofungorum</name>
    <dbReference type="NCBI Taxonomy" id="417203"/>
    <lineage>
        <taxon>Bacteria</taxon>
        <taxon>Pseudomonadati</taxon>
        <taxon>Pseudomonadota</taxon>
        <taxon>Betaproteobacteria</taxon>
        <taxon>Burkholderiales</taxon>
        <taxon>Burkholderiaceae</taxon>
        <taxon>Mycetohabitans</taxon>
    </lineage>
</organism>
<accession>A0A2P5KEU9</accession>
<keyword evidence="1" id="KW-0472">Membrane</keyword>
<evidence type="ECO:0000313" key="2">
    <source>
        <dbReference type="EMBL" id="PPB85225.1"/>
    </source>
</evidence>
<evidence type="ECO:0000313" key="3">
    <source>
        <dbReference type="Proteomes" id="UP000243096"/>
    </source>
</evidence>
<gene>
    <name evidence="2" type="ORF">B0O95_101319</name>
</gene>
<dbReference type="OrthoDB" id="9930828at2"/>
<reference evidence="2 3" key="1">
    <citation type="submission" date="2018-01" db="EMBL/GenBank/DDBJ databases">
        <title>Genomic Encyclopedia of Type Strains, Phase III (KMG-III): the genomes of soil and plant-associated and newly described type strains.</title>
        <authorList>
            <person name="Whitman W."/>
        </authorList>
    </citation>
    <scope>NUCLEOTIDE SEQUENCE [LARGE SCALE GENOMIC DNA]</scope>
    <source>
        <strain evidence="2 3">HKI456</strain>
    </source>
</reference>
<protein>
    <submittedName>
        <fullName evidence="2">Uncharacterized protein</fullName>
    </submittedName>
</protein>
<feature type="transmembrane region" description="Helical" evidence="1">
    <location>
        <begin position="21"/>
        <end position="40"/>
    </location>
</feature>
<sequence length="164" mass="17617">MKCAPNTWFKLWTGLRHDLPLFGALGLAAVLTLQWCGRPYTIDKLALPVSFLYLAFAAMALACTLQCCGALVLAFMPHGAARRLDAALHHLERRMSAFSSSAGSLLFGFALGLALLHDTLGALQSSSCAVLAIALAEIGANATRCRREGFARLYPLTLLIVLKL</sequence>
<feature type="transmembrane region" description="Helical" evidence="1">
    <location>
        <begin position="122"/>
        <end position="142"/>
    </location>
</feature>
<feature type="transmembrane region" description="Helical" evidence="1">
    <location>
        <begin position="52"/>
        <end position="76"/>
    </location>
</feature>
<name>A0A2P5KEU9_9BURK</name>
<dbReference type="RefSeq" id="WP_104076282.1">
    <property type="nucleotide sequence ID" value="NZ_CP062178.1"/>
</dbReference>
<proteinExistence type="predicted"/>